<dbReference type="Pfam" id="PF13333">
    <property type="entry name" value="rve_2"/>
    <property type="match status" value="1"/>
</dbReference>
<dbReference type="PROSITE" id="PS50994">
    <property type="entry name" value="INTEGRASE"/>
    <property type="match status" value="1"/>
</dbReference>
<dbReference type="eggNOG" id="COG2801">
    <property type="taxonomic scope" value="Bacteria"/>
</dbReference>
<evidence type="ECO:0000259" key="3">
    <source>
        <dbReference type="PROSITE" id="PS50994"/>
    </source>
</evidence>
<evidence type="ECO:0000313" key="5">
    <source>
        <dbReference type="Proteomes" id="UP000029067"/>
    </source>
</evidence>
<dbReference type="InterPro" id="IPR048020">
    <property type="entry name" value="Transpos_IS3"/>
</dbReference>
<proteinExistence type="predicted"/>
<feature type="domain" description="Integrase catalytic" evidence="3">
    <location>
        <begin position="186"/>
        <end position="350"/>
    </location>
</feature>
<dbReference type="EMBL" id="JGYV01000036">
    <property type="protein sequence ID" value="KFI56928.1"/>
    <property type="molecule type" value="Genomic_DNA"/>
</dbReference>
<dbReference type="InterPro" id="IPR050900">
    <property type="entry name" value="Transposase_IS3/IS150/IS904"/>
</dbReference>
<dbReference type="Proteomes" id="UP000029067">
    <property type="component" value="Unassembled WGS sequence"/>
</dbReference>
<reference evidence="4 5" key="1">
    <citation type="submission" date="2014-03" db="EMBL/GenBank/DDBJ databases">
        <title>Genomics of Bifidobacteria.</title>
        <authorList>
            <person name="Ventura M."/>
            <person name="Milani C."/>
            <person name="Lugli G.A."/>
        </authorList>
    </citation>
    <scope>NUCLEOTIDE SEQUENCE [LARGE SCALE GENOMIC DNA]</scope>
    <source>
        <strain evidence="4 5">LMG 10738</strain>
    </source>
</reference>
<dbReference type="GO" id="GO:0003676">
    <property type="term" value="F:nucleic acid binding"/>
    <property type="evidence" value="ECO:0007669"/>
    <property type="project" value="InterPro"/>
</dbReference>
<name>A0A087ADS8_9BIFI</name>
<evidence type="ECO:0000256" key="1">
    <source>
        <dbReference type="ARBA" id="ARBA00002286"/>
    </source>
</evidence>
<dbReference type="InterPro" id="IPR012337">
    <property type="entry name" value="RNaseH-like_sf"/>
</dbReference>
<accession>A0A087ADS8</accession>
<dbReference type="PANTHER" id="PTHR46889">
    <property type="entry name" value="TRANSPOSASE INSF FOR INSERTION SEQUENCE IS3B-RELATED"/>
    <property type="match status" value="1"/>
</dbReference>
<feature type="coiled-coil region" evidence="2">
    <location>
        <begin position="6"/>
        <end position="33"/>
    </location>
</feature>
<dbReference type="InterPro" id="IPR036397">
    <property type="entry name" value="RNaseH_sf"/>
</dbReference>
<dbReference type="Pfam" id="PF13276">
    <property type="entry name" value="HTH_21"/>
    <property type="match status" value="1"/>
</dbReference>
<comment type="caution">
    <text evidence="4">The sequence shown here is derived from an EMBL/GenBank/DDBJ whole genome shotgun (WGS) entry which is preliminary data.</text>
</comment>
<keyword evidence="2" id="KW-0175">Coiled coil</keyword>
<evidence type="ECO:0000313" key="4">
    <source>
        <dbReference type="EMBL" id="KFI56928.1"/>
    </source>
</evidence>
<dbReference type="Pfam" id="PF00665">
    <property type="entry name" value="rve"/>
    <property type="match status" value="1"/>
</dbReference>
<evidence type="ECO:0000256" key="2">
    <source>
        <dbReference type="SAM" id="Coils"/>
    </source>
</evidence>
<dbReference type="GO" id="GO:0015074">
    <property type="term" value="P:DNA integration"/>
    <property type="evidence" value="ECO:0007669"/>
    <property type="project" value="InterPro"/>
</dbReference>
<comment type="function">
    <text evidence="1">Involved in the transposition of the insertion sequence.</text>
</comment>
<keyword evidence="5" id="KW-1185">Reference proteome</keyword>
<dbReference type="AlphaFoldDB" id="A0A087ADS8"/>
<dbReference type="PANTHER" id="PTHR46889:SF5">
    <property type="entry name" value="INTEGRASE PROTEIN"/>
    <property type="match status" value="1"/>
</dbReference>
<dbReference type="Gene3D" id="3.30.420.10">
    <property type="entry name" value="Ribonuclease H-like superfamily/Ribonuclease H"/>
    <property type="match status" value="1"/>
</dbReference>
<sequence>MIPPQRHDLDDRVACLNARIEALEAENQAMHMRMDLMVEIEKLLKHPVPADLGRDVANHAKAVAVANLKGRWPFKALLEQAGLSRSTYYRHHSRKAVSARGAKAERERRLRALIVDTARRFSRIYGYRRIHHELAGQGVTVWGKFVRQVLREEDLVPRYVRKGRHYSSFKGDPDDAPANLVARDFHAPAPGMVWVTDVTQFTMDGYKCYLSPIVDCADGVVVSWTLALRPTTAMVAGMLERAASTLQEGQRPIVHTDRGCQYSAREYKEAMARHGFTRSMSAKGCSPDNAAAEGFFGRLKNEMFHHRDWTGVTFPEFAQAVRDYIDFYNHKRPKQSLGWLTPMQRRAQLTTA</sequence>
<dbReference type="InterPro" id="IPR025948">
    <property type="entry name" value="HTH-like_dom"/>
</dbReference>
<protein>
    <submittedName>
        <fullName evidence="4">Transposase</fullName>
    </submittedName>
</protein>
<gene>
    <name evidence="4" type="ORF">BCUN_2233</name>
</gene>
<organism evidence="4 5">
    <name type="scientific">Bifidobacterium cuniculi</name>
    <dbReference type="NCBI Taxonomy" id="1688"/>
    <lineage>
        <taxon>Bacteria</taxon>
        <taxon>Bacillati</taxon>
        <taxon>Actinomycetota</taxon>
        <taxon>Actinomycetes</taxon>
        <taxon>Bifidobacteriales</taxon>
        <taxon>Bifidobacteriaceae</taxon>
        <taxon>Bifidobacterium</taxon>
    </lineage>
</organism>
<dbReference type="SUPFAM" id="SSF53098">
    <property type="entry name" value="Ribonuclease H-like"/>
    <property type="match status" value="1"/>
</dbReference>
<dbReference type="NCBIfam" id="NF033516">
    <property type="entry name" value="transpos_IS3"/>
    <property type="match status" value="1"/>
</dbReference>
<dbReference type="InterPro" id="IPR001584">
    <property type="entry name" value="Integrase_cat-core"/>
</dbReference>